<dbReference type="OMA" id="EAMNGEY"/>
<feature type="compositionally biased region" description="Basic and acidic residues" evidence="4">
    <location>
        <begin position="288"/>
        <end position="326"/>
    </location>
</feature>
<evidence type="ECO:0000256" key="2">
    <source>
        <dbReference type="ARBA" id="ARBA00022884"/>
    </source>
</evidence>
<sequence>MAKKQTKKQQNKNESSISESEHSATESNASTEASSTEESNNVKEMSASEERDDNSEDVSSGEETGDASTEEDKQQKAKPVRSAGLEDKEELSCATSSDEGKDTEHKESESDEASNVKSGDAEEPRASKQSDKSQADDATVFVKGFDRSVTELMVEEEFGKIGKVVNVRMPKDRDTSENKGFCYVEFSNAQSAKKALSYNGKTLLDCTIVIDTPKKTGNFTLFVKNLPYTATVEDIKDVFSKYNVKNVRLPADEDEERNRGFCFVEFGNEQDMKKVLNGKFNMEERKLFINEPKDRKDRGNGGFNRDRRDGDKGFGRGNNRERRFNDRGGFNKNDRRNSKDRGSKRFKENENKKIVFDDNSD</sequence>
<dbReference type="GeneID" id="19878650"/>
<evidence type="ECO:0000313" key="7">
    <source>
        <dbReference type="Proteomes" id="UP000011081"/>
    </source>
</evidence>
<dbReference type="Proteomes" id="UP000011081">
    <property type="component" value="Unassembled WGS sequence"/>
</dbReference>
<feature type="region of interest" description="Disordered" evidence="4">
    <location>
        <begin position="1"/>
        <end position="136"/>
    </location>
</feature>
<dbReference type="GO" id="GO:0003723">
    <property type="term" value="F:RNA binding"/>
    <property type="evidence" value="ECO:0007669"/>
    <property type="project" value="UniProtKB-UniRule"/>
</dbReference>
<dbReference type="VEuPathDB" id="MicrosporidiaDB:VCUG_00765"/>
<keyword evidence="7" id="KW-1185">Reference proteome</keyword>
<feature type="compositionally biased region" description="Basic and acidic residues" evidence="4">
    <location>
        <begin position="332"/>
        <end position="361"/>
    </location>
</feature>
<dbReference type="InParanoid" id="L2GVZ4"/>
<keyword evidence="1" id="KW-0677">Repeat</keyword>
<dbReference type="InterPro" id="IPR035979">
    <property type="entry name" value="RBD_domain_sf"/>
</dbReference>
<dbReference type="STRING" id="948595.L2GVZ4"/>
<keyword evidence="2 3" id="KW-0694">RNA-binding</keyword>
<dbReference type="OrthoDB" id="275748at2759"/>
<protein>
    <recommendedName>
        <fullName evidence="5">RRM domain-containing protein</fullName>
    </recommendedName>
</protein>
<gene>
    <name evidence="6" type="ORF">VCUG_00765</name>
</gene>
<dbReference type="SUPFAM" id="SSF54928">
    <property type="entry name" value="RNA-binding domain, RBD"/>
    <property type="match status" value="2"/>
</dbReference>
<feature type="region of interest" description="Disordered" evidence="4">
    <location>
        <begin position="288"/>
        <end position="361"/>
    </location>
</feature>
<dbReference type="InterPro" id="IPR000504">
    <property type="entry name" value="RRM_dom"/>
</dbReference>
<accession>L2GVZ4</accession>
<dbReference type="RefSeq" id="XP_008073786.1">
    <property type="nucleotide sequence ID" value="XM_008075595.1"/>
</dbReference>
<dbReference type="SMART" id="SM00360">
    <property type="entry name" value="RRM"/>
    <property type="match status" value="2"/>
</dbReference>
<dbReference type="EMBL" id="GL877412">
    <property type="protein sequence ID" value="ELA47804.1"/>
    <property type="molecule type" value="Genomic_DNA"/>
</dbReference>
<dbReference type="AlphaFoldDB" id="L2GVZ4"/>
<feature type="compositionally biased region" description="Low complexity" evidence="4">
    <location>
        <begin position="25"/>
        <end position="39"/>
    </location>
</feature>
<dbReference type="PANTHER" id="PTHR23236:SF119">
    <property type="entry name" value="NUCLEAR RNA-BINDING PROTEIN SART-3"/>
    <property type="match status" value="1"/>
</dbReference>
<reference evidence="7" key="1">
    <citation type="submission" date="2011-03" db="EMBL/GenBank/DDBJ databases">
        <title>The genome sequence of Vavraia culicis strain floridensis.</title>
        <authorList>
            <consortium name="The Broad Institute Genome Sequencing Platform"/>
            <person name="Cuomo C."/>
            <person name="Becnel J."/>
            <person name="Sanscrainte N."/>
            <person name="Young S.K."/>
            <person name="Zeng Q."/>
            <person name="Gargeya S."/>
            <person name="Fitzgerald M."/>
            <person name="Haas B."/>
            <person name="Abouelleil A."/>
            <person name="Alvarado L."/>
            <person name="Arachchi H.M."/>
            <person name="Berlin A."/>
            <person name="Chapman S.B."/>
            <person name="Gearin G."/>
            <person name="Goldberg J."/>
            <person name="Griggs A."/>
            <person name="Gujja S."/>
            <person name="Hansen M."/>
            <person name="Heiman D."/>
            <person name="Howarth C."/>
            <person name="Larimer J."/>
            <person name="Lui A."/>
            <person name="MacDonald P.J.P."/>
            <person name="McCowen C."/>
            <person name="Montmayeur A."/>
            <person name="Murphy C."/>
            <person name="Neiman D."/>
            <person name="Pearson M."/>
            <person name="Priest M."/>
            <person name="Roberts A."/>
            <person name="Saif S."/>
            <person name="Shea T."/>
            <person name="Sisk P."/>
            <person name="Stolte C."/>
            <person name="Sykes S."/>
            <person name="Wortman J."/>
            <person name="Nusbaum C."/>
            <person name="Birren B."/>
        </authorList>
    </citation>
    <scope>NUCLEOTIDE SEQUENCE [LARGE SCALE GENOMIC DNA]</scope>
    <source>
        <strain evidence="7">floridensis</strain>
    </source>
</reference>
<dbReference type="FunCoup" id="L2GVZ4">
    <property type="interactions" value="70"/>
</dbReference>
<feature type="compositionally biased region" description="Basic residues" evidence="4">
    <location>
        <begin position="1"/>
        <end position="10"/>
    </location>
</feature>
<name>L2GVZ4_VAVCU</name>
<dbReference type="PANTHER" id="PTHR23236">
    <property type="entry name" value="EUKARYOTIC TRANSLATION INITIATION FACTOR 4B/4H"/>
    <property type="match status" value="1"/>
</dbReference>
<feature type="compositionally biased region" description="Basic and acidic residues" evidence="4">
    <location>
        <begin position="98"/>
        <end position="108"/>
    </location>
</feature>
<dbReference type="Gene3D" id="3.30.70.330">
    <property type="match status" value="2"/>
</dbReference>
<evidence type="ECO:0000256" key="3">
    <source>
        <dbReference type="PROSITE-ProRule" id="PRU00176"/>
    </source>
</evidence>
<feature type="domain" description="RRM" evidence="5">
    <location>
        <begin position="138"/>
        <end position="215"/>
    </location>
</feature>
<dbReference type="HOGENOM" id="CLU_767682_0_0_1"/>
<evidence type="ECO:0000256" key="4">
    <source>
        <dbReference type="SAM" id="MobiDB-lite"/>
    </source>
</evidence>
<feature type="compositionally biased region" description="Basic and acidic residues" evidence="4">
    <location>
        <begin position="119"/>
        <end position="135"/>
    </location>
</feature>
<evidence type="ECO:0000313" key="6">
    <source>
        <dbReference type="EMBL" id="ELA47804.1"/>
    </source>
</evidence>
<dbReference type="Pfam" id="PF00076">
    <property type="entry name" value="RRM_1"/>
    <property type="match status" value="2"/>
</dbReference>
<organism evidence="6 7">
    <name type="scientific">Vavraia culicis (isolate floridensis)</name>
    <name type="common">Microsporidian parasite</name>
    <dbReference type="NCBI Taxonomy" id="948595"/>
    <lineage>
        <taxon>Eukaryota</taxon>
        <taxon>Fungi</taxon>
        <taxon>Fungi incertae sedis</taxon>
        <taxon>Microsporidia</taxon>
        <taxon>Pleistophoridae</taxon>
        <taxon>Vavraia</taxon>
    </lineage>
</organism>
<feature type="compositionally biased region" description="Acidic residues" evidence="4">
    <location>
        <begin position="50"/>
        <end position="69"/>
    </location>
</feature>
<evidence type="ECO:0000259" key="5">
    <source>
        <dbReference type="PROSITE" id="PS50102"/>
    </source>
</evidence>
<dbReference type="PROSITE" id="PS50102">
    <property type="entry name" value="RRM"/>
    <property type="match status" value="2"/>
</dbReference>
<feature type="domain" description="RRM" evidence="5">
    <location>
        <begin position="219"/>
        <end position="294"/>
    </location>
</feature>
<proteinExistence type="predicted"/>
<dbReference type="InterPro" id="IPR012677">
    <property type="entry name" value="Nucleotide-bd_a/b_plait_sf"/>
</dbReference>
<evidence type="ECO:0000256" key="1">
    <source>
        <dbReference type="ARBA" id="ARBA00022737"/>
    </source>
</evidence>